<accession>A0AAV7S0H6</accession>
<proteinExistence type="predicted"/>
<evidence type="ECO:0000313" key="2">
    <source>
        <dbReference type="EMBL" id="KAJ1157462.1"/>
    </source>
</evidence>
<evidence type="ECO:0000313" key="3">
    <source>
        <dbReference type="Proteomes" id="UP001066276"/>
    </source>
</evidence>
<keyword evidence="3" id="KW-1185">Reference proteome</keyword>
<dbReference type="AlphaFoldDB" id="A0AAV7S0H6"/>
<name>A0AAV7S0H6_PLEWA</name>
<feature type="region of interest" description="Disordered" evidence="1">
    <location>
        <begin position="38"/>
        <end position="97"/>
    </location>
</feature>
<comment type="caution">
    <text evidence="2">The sequence shown here is derived from an EMBL/GenBank/DDBJ whole genome shotgun (WGS) entry which is preliminary data.</text>
</comment>
<feature type="compositionally biased region" description="Basic and acidic residues" evidence="1">
    <location>
        <begin position="69"/>
        <end position="95"/>
    </location>
</feature>
<feature type="compositionally biased region" description="Basic and acidic residues" evidence="1">
    <location>
        <begin position="40"/>
        <end position="49"/>
    </location>
</feature>
<gene>
    <name evidence="2" type="ORF">NDU88_010174</name>
</gene>
<protein>
    <submittedName>
        <fullName evidence="2">Uncharacterized protein</fullName>
    </submittedName>
</protein>
<dbReference type="Proteomes" id="UP001066276">
    <property type="component" value="Chromosome 5"/>
</dbReference>
<dbReference type="EMBL" id="JANPWB010000009">
    <property type="protein sequence ID" value="KAJ1157462.1"/>
    <property type="molecule type" value="Genomic_DNA"/>
</dbReference>
<reference evidence="2" key="1">
    <citation type="journal article" date="2022" name="bioRxiv">
        <title>Sequencing and chromosome-scale assembly of the giantPleurodeles waltlgenome.</title>
        <authorList>
            <person name="Brown T."/>
            <person name="Elewa A."/>
            <person name="Iarovenko S."/>
            <person name="Subramanian E."/>
            <person name="Araus A.J."/>
            <person name="Petzold A."/>
            <person name="Susuki M."/>
            <person name="Suzuki K.-i.T."/>
            <person name="Hayashi T."/>
            <person name="Toyoda A."/>
            <person name="Oliveira C."/>
            <person name="Osipova E."/>
            <person name="Leigh N.D."/>
            <person name="Simon A."/>
            <person name="Yun M.H."/>
        </authorList>
    </citation>
    <scope>NUCLEOTIDE SEQUENCE</scope>
    <source>
        <strain evidence="2">20211129_DDA</strain>
        <tissue evidence="2">Liver</tissue>
    </source>
</reference>
<organism evidence="2 3">
    <name type="scientific">Pleurodeles waltl</name>
    <name type="common">Iberian ribbed newt</name>
    <dbReference type="NCBI Taxonomy" id="8319"/>
    <lineage>
        <taxon>Eukaryota</taxon>
        <taxon>Metazoa</taxon>
        <taxon>Chordata</taxon>
        <taxon>Craniata</taxon>
        <taxon>Vertebrata</taxon>
        <taxon>Euteleostomi</taxon>
        <taxon>Amphibia</taxon>
        <taxon>Batrachia</taxon>
        <taxon>Caudata</taxon>
        <taxon>Salamandroidea</taxon>
        <taxon>Salamandridae</taxon>
        <taxon>Pleurodelinae</taxon>
        <taxon>Pleurodeles</taxon>
    </lineage>
</organism>
<sequence>MWNATLPQTIEQTIPHGMCWASRSPLLKTLFFASSHSLRMRQDQARHPETTPSPSVLEIGESRGVTGLDQKKPERRADGGRDRKEDMRDAVEAKRNQVRSLVKGSDIGETPQEWYSSLLMKIKVTGEPGGHHHH</sequence>
<evidence type="ECO:0000256" key="1">
    <source>
        <dbReference type="SAM" id="MobiDB-lite"/>
    </source>
</evidence>